<dbReference type="GO" id="GO:0006457">
    <property type="term" value="P:protein folding"/>
    <property type="evidence" value="ECO:0007669"/>
    <property type="project" value="InterPro"/>
</dbReference>
<dbReference type="Gene3D" id="1.10.287.370">
    <property type="match status" value="1"/>
</dbReference>
<feature type="coiled-coil region" evidence="3">
    <location>
        <begin position="76"/>
        <end position="131"/>
    </location>
</feature>
<accession>A0A7S4N427</accession>
<dbReference type="Pfam" id="PF01920">
    <property type="entry name" value="Prefoldin_2"/>
    <property type="match status" value="1"/>
</dbReference>
<evidence type="ECO:0008006" key="5">
    <source>
        <dbReference type="Google" id="ProtNLM"/>
    </source>
</evidence>
<comment type="similarity">
    <text evidence="1">Belongs to the prefoldin subunit beta family.</text>
</comment>
<proteinExistence type="inferred from homology"/>
<dbReference type="AlphaFoldDB" id="A0A7S4N427"/>
<organism evidence="4">
    <name type="scientific">Odontella aurita</name>
    <dbReference type="NCBI Taxonomy" id="265563"/>
    <lineage>
        <taxon>Eukaryota</taxon>
        <taxon>Sar</taxon>
        <taxon>Stramenopiles</taxon>
        <taxon>Ochrophyta</taxon>
        <taxon>Bacillariophyta</taxon>
        <taxon>Mediophyceae</taxon>
        <taxon>Biddulphiophycidae</taxon>
        <taxon>Eupodiscales</taxon>
        <taxon>Odontellaceae</taxon>
        <taxon>Odontella</taxon>
    </lineage>
</organism>
<dbReference type="PANTHER" id="PTHR21431">
    <property type="entry name" value="PREFOLDIN SUBUNIT 6"/>
    <property type="match status" value="1"/>
</dbReference>
<keyword evidence="3" id="KW-0175">Coiled coil</keyword>
<dbReference type="InterPro" id="IPR009053">
    <property type="entry name" value="Prefoldin"/>
</dbReference>
<sequence length="135" mass="14987">MSNPGASMAAAVDAEVARFRELQEEVQKLRNDQQTLMGQQNENDMVKAELDLLDDGACVYKMVGPVLMRNDLDDAKQTVEKRLEYITGELNKLEKKIEDTEKKASEAAEKVQKMQSAMQQAAAEAARAVAQQQQG</sequence>
<dbReference type="GO" id="GO:0051082">
    <property type="term" value="F:unfolded protein binding"/>
    <property type="evidence" value="ECO:0007669"/>
    <property type="project" value="InterPro"/>
</dbReference>
<dbReference type="GO" id="GO:0051131">
    <property type="term" value="P:chaperone-mediated protein complex assembly"/>
    <property type="evidence" value="ECO:0007669"/>
    <property type="project" value="TreeGrafter"/>
</dbReference>
<dbReference type="FunFam" id="1.10.287.370:FF:000003">
    <property type="entry name" value="Prefoldin subunit 6"/>
    <property type="match status" value="1"/>
</dbReference>
<evidence type="ECO:0000256" key="2">
    <source>
        <dbReference type="ARBA" id="ARBA00023186"/>
    </source>
</evidence>
<dbReference type="CDD" id="cd23161">
    <property type="entry name" value="Prefoldin_6"/>
    <property type="match status" value="1"/>
</dbReference>
<reference evidence="4" key="1">
    <citation type="submission" date="2021-01" db="EMBL/GenBank/DDBJ databases">
        <authorList>
            <person name="Corre E."/>
            <person name="Pelletier E."/>
            <person name="Niang G."/>
            <person name="Scheremetjew M."/>
            <person name="Finn R."/>
            <person name="Kale V."/>
            <person name="Holt S."/>
            <person name="Cochrane G."/>
            <person name="Meng A."/>
            <person name="Brown T."/>
            <person name="Cohen L."/>
        </authorList>
    </citation>
    <scope>NUCLEOTIDE SEQUENCE</scope>
    <source>
        <strain evidence="4">Isolate 1302-5</strain>
    </source>
</reference>
<dbReference type="SUPFAM" id="SSF46579">
    <property type="entry name" value="Prefoldin"/>
    <property type="match status" value="1"/>
</dbReference>
<dbReference type="EMBL" id="HBKQ01041107">
    <property type="protein sequence ID" value="CAE2264652.1"/>
    <property type="molecule type" value="Transcribed_RNA"/>
</dbReference>
<dbReference type="InterPro" id="IPR002777">
    <property type="entry name" value="PFD_beta-like"/>
</dbReference>
<dbReference type="GO" id="GO:0005737">
    <property type="term" value="C:cytoplasm"/>
    <property type="evidence" value="ECO:0007669"/>
    <property type="project" value="TreeGrafter"/>
</dbReference>
<evidence type="ECO:0000313" key="4">
    <source>
        <dbReference type="EMBL" id="CAE2264652.1"/>
    </source>
</evidence>
<dbReference type="GO" id="GO:0051087">
    <property type="term" value="F:protein-folding chaperone binding"/>
    <property type="evidence" value="ECO:0007669"/>
    <property type="project" value="TreeGrafter"/>
</dbReference>
<dbReference type="GO" id="GO:0016272">
    <property type="term" value="C:prefoldin complex"/>
    <property type="evidence" value="ECO:0007669"/>
    <property type="project" value="InterPro"/>
</dbReference>
<protein>
    <recommendedName>
        <fullName evidence="5">Prefoldin subunit 6</fullName>
    </recommendedName>
</protein>
<feature type="coiled-coil region" evidence="3">
    <location>
        <begin position="12"/>
        <end position="39"/>
    </location>
</feature>
<dbReference type="PANTHER" id="PTHR21431:SF0">
    <property type="entry name" value="PREFOLDIN SUBUNIT 6"/>
    <property type="match status" value="1"/>
</dbReference>
<gene>
    <name evidence="4" type="ORF">OAUR00152_LOCUS28347</name>
</gene>
<evidence type="ECO:0000256" key="3">
    <source>
        <dbReference type="SAM" id="Coils"/>
    </source>
</evidence>
<evidence type="ECO:0000256" key="1">
    <source>
        <dbReference type="ARBA" id="ARBA00008045"/>
    </source>
</evidence>
<name>A0A7S4N427_9STRA</name>
<keyword evidence="2" id="KW-0143">Chaperone</keyword>